<reference evidence="1 2" key="1">
    <citation type="submission" date="2023-09" db="EMBL/GenBank/DDBJ databases">
        <title>Pyrofollis japonicus gen. nov. sp. nov., a novel member of the family Pyrodictiaceae isolated from the Iheya North hydrothermal field.</title>
        <authorList>
            <person name="Miyazaki U."/>
            <person name="Sanari M."/>
            <person name="Tame A."/>
            <person name="Kitajima M."/>
            <person name="Okamoto A."/>
            <person name="Sawayama S."/>
            <person name="Miyazaki J."/>
            <person name="Takai K."/>
            <person name="Nakagawa S."/>
        </authorList>
    </citation>
    <scope>NUCLEOTIDE SEQUENCE [LARGE SCALE GENOMIC DNA]</scope>
    <source>
        <strain evidence="1 2">AV2</strain>
    </source>
</reference>
<dbReference type="EMBL" id="AP028907">
    <property type="protein sequence ID" value="BES81937.1"/>
    <property type="molecule type" value="Genomic_DNA"/>
</dbReference>
<dbReference type="Proteomes" id="UP001341135">
    <property type="component" value="Chromosome"/>
</dbReference>
<keyword evidence="2" id="KW-1185">Reference proteome</keyword>
<evidence type="ECO:0000313" key="2">
    <source>
        <dbReference type="Proteomes" id="UP001341135"/>
    </source>
</evidence>
<organism evidence="1 2">
    <name type="scientific">Pyrodictium abyssi</name>
    <dbReference type="NCBI Taxonomy" id="54256"/>
    <lineage>
        <taxon>Archaea</taxon>
        <taxon>Thermoproteota</taxon>
        <taxon>Thermoprotei</taxon>
        <taxon>Desulfurococcales</taxon>
        <taxon>Pyrodictiaceae</taxon>
        <taxon>Pyrodictium</taxon>
    </lineage>
</organism>
<name>A0ABN6ZUC5_9CREN</name>
<gene>
    <name evidence="1" type="ORF">PABY_15040</name>
</gene>
<evidence type="ECO:0000313" key="1">
    <source>
        <dbReference type="EMBL" id="BES81937.1"/>
    </source>
</evidence>
<protein>
    <submittedName>
        <fullName evidence="1">Uncharacterized protein</fullName>
    </submittedName>
</protein>
<accession>A0ABN6ZUC5</accession>
<sequence length="43" mass="4651">MIAGPGMDWKGAVLALKAFYEIREGALFDSLPIILSIEVLNTS</sequence>
<proteinExistence type="predicted"/>